<reference evidence="3" key="1">
    <citation type="submission" date="2024-06" db="EMBL/GenBank/DDBJ databases">
        <title>Multi-omics analyses provide insights into the biosynthesis of the anticancer antibiotic pleurotin in Hohenbuehelia grisea.</title>
        <authorList>
            <person name="Weaver J.A."/>
            <person name="Alberti F."/>
        </authorList>
    </citation>
    <scope>NUCLEOTIDE SEQUENCE [LARGE SCALE GENOMIC DNA]</scope>
    <source>
        <strain evidence="3">T-177</strain>
    </source>
</reference>
<organism evidence="2 3">
    <name type="scientific">Hohenbuehelia grisea</name>
    <dbReference type="NCBI Taxonomy" id="104357"/>
    <lineage>
        <taxon>Eukaryota</taxon>
        <taxon>Fungi</taxon>
        <taxon>Dikarya</taxon>
        <taxon>Basidiomycota</taxon>
        <taxon>Agaricomycotina</taxon>
        <taxon>Agaricomycetes</taxon>
        <taxon>Agaricomycetidae</taxon>
        <taxon>Agaricales</taxon>
        <taxon>Pleurotineae</taxon>
        <taxon>Pleurotaceae</taxon>
        <taxon>Hohenbuehelia</taxon>
    </lineage>
</organism>
<evidence type="ECO:0000313" key="2">
    <source>
        <dbReference type="EMBL" id="KAL0959621.1"/>
    </source>
</evidence>
<sequence length="258" mass="28588">MKPKLGLYTSEAAEWRRSTSSQLAILAVLGGSVYAGPRQNAAASEAIDQAQAVSLNGTAAEWRPRRDRDDGGHDHGGPKLSRVRICWEGKMHYTMLDLSDSWILSIDDPEMYAPKWNVMHVMALKAFLKNQIQMTESHWAHHANVHSQPVPWWKPLHSATACMLQERLEAEFAFEYKQIPEKKTTAESVYYKQYPSLPAIITPPIIAQFAQEIAGNEGAIKGALAQHAAHNLNHVQSYQCEAGLSVVGGTCHLGYAVC</sequence>
<name>A0ABR3JWY3_9AGAR</name>
<feature type="region of interest" description="Disordered" evidence="1">
    <location>
        <begin position="58"/>
        <end position="77"/>
    </location>
</feature>
<comment type="caution">
    <text evidence="2">The sequence shown here is derived from an EMBL/GenBank/DDBJ whole genome shotgun (WGS) entry which is preliminary data.</text>
</comment>
<evidence type="ECO:0000256" key="1">
    <source>
        <dbReference type="SAM" id="MobiDB-lite"/>
    </source>
</evidence>
<evidence type="ECO:0000313" key="3">
    <source>
        <dbReference type="Proteomes" id="UP001556367"/>
    </source>
</evidence>
<proteinExistence type="predicted"/>
<dbReference type="Proteomes" id="UP001556367">
    <property type="component" value="Unassembled WGS sequence"/>
</dbReference>
<keyword evidence="3" id="KW-1185">Reference proteome</keyword>
<protein>
    <submittedName>
        <fullName evidence="2">Uncharacterized protein</fullName>
    </submittedName>
</protein>
<dbReference type="EMBL" id="JASNQZ010000002">
    <property type="protein sequence ID" value="KAL0959621.1"/>
    <property type="molecule type" value="Genomic_DNA"/>
</dbReference>
<gene>
    <name evidence="2" type="ORF">HGRIS_011324</name>
</gene>
<accession>A0ABR3JWY3</accession>
<feature type="compositionally biased region" description="Basic and acidic residues" evidence="1">
    <location>
        <begin position="62"/>
        <end position="77"/>
    </location>
</feature>